<accession>A0ABR7X523</accession>
<reference evidence="1 2" key="1">
    <citation type="submission" date="2020-09" db="EMBL/GenBank/DDBJ databases">
        <title>Novel species of Mucilaginibacter isolated from a glacier on the Tibetan Plateau.</title>
        <authorList>
            <person name="Liu Q."/>
            <person name="Xin Y.-H."/>
        </authorList>
    </citation>
    <scope>NUCLEOTIDE SEQUENCE [LARGE SCALE GENOMIC DNA]</scope>
    <source>
        <strain evidence="1 2">CGMCC 1.13878</strain>
    </source>
</reference>
<name>A0ABR7X523_9SPHI</name>
<dbReference type="RefSeq" id="WP_191174772.1">
    <property type="nucleotide sequence ID" value="NZ_JACWMW010000001.1"/>
</dbReference>
<comment type="caution">
    <text evidence="1">The sequence shown here is derived from an EMBL/GenBank/DDBJ whole genome shotgun (WGS) entry which is preliminary data.</text>
</comment>
<proteinExistence type="predicted"/>
<gene>
    <name evidence="1" type="ORF">IDJ75_06555</name>
</gene>
<dbReference type="EMBL" id="JACWMW010000001">
    <property type="protein sequence ID" value="MBD1384932.1"/>
    <property type="molecule type" value="Genomic_DNA"/>
</dbReference>
<sequence length="159" mass="18615">MDIFDEEILNFWKALQDNQVQYIMIGGYAINLHGFQRFTGDLDIWLKDTLENRINLRKAFVSCDIGDYPMVEYMEFIPGWTDFSMNNGLRIDILIDMKGLEGYTFDECLQMASVADIEDVKVPFLHINQLIQNKKVTNRPKDQIDVAALEEIRKLREED</sequence>
<dbReference type="Gene3D" id="3.30.460.40">
    <property type="match status" value="1"/>
</dbReference>
<protein>
    <recommendedName>
        <fullName evidence="3">Nucleotidyltransferase</fullName>
    </recommendedName>
</protein>
<organism evidence="1 2">
    <name type="scientific">Mucilaginibacter rigui</name>
    <dbReference type="NCBI Taxonomy" id="534635"/>
    <lineage>
        <taxon>Bacteria</taxon>
        <taxon>Pseudomonadati</taxon>
        <taxon>Bacteroidota</taxon>
        <taxon>Sphingobacteriia</taxon>
        <taxon>Sphingobacteriales</taxon>
        <taxon>Sphingobacteriaceae</taxon>
        <taxon>Mucilaginibacter</taxon>
    </lineage>
</organism>
<keyword evidence="2" id="KW-1185">Reference proteome</keyword>
<evidence type="ECO:0000313" key="2">
    <source>
        <dbReference type="Proteomes" id="UP000618754"/>
    </source>
</evidence>
<evidence type="ECO:0000313" key="1">
    <source>
        <dbReference type="EMBL" id="MBD1384932.1"/>
    </source>
</evidence>
<dbReference type="Proteomes" id="UP000618754">
    <property type="component" value="Unassembled WGS sequence"/>
</dbReference>
<evidence type="ECO:0008006" key="3">
    <source>
        <dbReference type="Google" id="ProtNLM"/>
    </source>
</evidence>
<dbReference type="InterPro" id="IPR043519">
    <property type="entry name" value="NT_sf"/>
</dbReference>
<dbReference type="SUPFAM" id="SSF81301">
    <property type="entry name" value="Nucleotidyltransferase"/>
    <property type="match status" value="1"/>
</dbReference>